<feature type="transmembrane region" description="Helical" evidence="10">
    <location>
        <begin position="322"/>
        <end position="343"/>
    </location>
</feature>
<accession>A0A1I6K1K9</accession>
<keyword evidence="5" id="KW-1003">Cell membrane</keyword>
<protein>
    <recommendedName>
        <fullName evidence="3">Multidrug export protein MepA</fullName>
    </recommendedName>
</protein>
<dbReference type="Pfam" id="PF01554">
    <property type="entry name" value="MatE"/>
    <property type="match status" value="2"/>
</dbReference>
<evidence type="ECO:0000256" key="10">
    <source>
        <dbReference type="SAM" id="Phobius"/>
    </source>
</evidence>
<organism evidence="11 12">
    <name type="scientific">[Clostridium] aminophilum</name>
    <dbReference type="NCBI Taxonomy" id="1526"/>
    <lineage>
        <taxon>Bacteria</taxon>
        <taxon>Bacillati</taxon>
        <taxon>Bacillota</taxon>
        <taxon>Clostridia</taxon>
        <taxon>Lachnospirales</taxon>
        <taxon>Lachnospiraceae</taxon>
    </lineage>
</organism>
<dbReference type="InterPro" id="IPR002528">
    <property type="entry name" value="MATE_fam"/>
</dbReference>
<evidence type="ECO:0000256" key="8">
    <source>
        <dbReference type="ARBA" id="ARBA00023136"/>
    </source>
</evidence>
<feature type="transmembrane region" description="Helical" evidence="10">
    <location>
        <begin position="199"/>
        <end position="220"/>
    </location>
</feature>
<keyword evidence="8 10" id="KW-0472">Membrane</keyword>
<evidence type="ECO:0000256" key="2">
    <source>
        <dbReference type="ARBA" id="ARBA00008417"/>
    </source>
</evidence>
<dbReference type="Proteomes" id="UP000214760">
    <property type="component" value="Unassembled WGS sequence"/>
</dbReference>
<feature type="transmembrane region" description="Helical" evidence="10">
    <location>
        <begin position="174"/>
        <end position="193"/>
    </location>
</feature>
<dbReference type="InterPro" id="IPR045070">
    <property type="entry name" value="MATE_MepA-like"/>
</dbReference>
<feature type="transmembrane region" description="Helical" evidence="10">
    <location>
        <begin position="20"/>
        <end position="39"/>
    </location>
</feature>
<dbReference type="AlphaFoldDB" id="A0A1I6K1K9"/>
<dbReference type="InterPro" id="IPR051327">
    <property type="entry name" value="MATE_MepA_subfamily"/>
</dbReference>
<feature type="transmembrane region" description="Helical" evidence="10">
    <location>
        <begin position="429"/>
        <end position="448"/>
    </location>
</feature>
<evidence type="ECO:0000313" key="11">
    <source>
        <dbReference type="EMBL" id="SFR85145.1"/>
    </source>
</evidence>
<dbReference type="PIRSF" id="PIRSF006603">
    <property type="entry name" value="DinF"/>
    <property type="match status" value="1"/>
</dbReference>
<dbReference type="NCBIfam" id="TIGR00797">
    <property type="entry name" value="matE"/>
    <property type="match status" value="1"/>
</dbReference>
<evidence type="ECO:0000256" key="9">
    <source>
        <dbReference type="ARBA" id="ARBA00023251"/>
    </source>
</evidence>
<dbReference type="RefSeq" id="WP_031473740.1">
    <property type="nucleotide sequence ID" value="NZ_FOZC01000014.1"/>
</dbReference>
<dbReference type="PANTHER" id="PTHR43823:SF3">
    <property type="entry name" value="MULTIDRUG EXPORT PROTEIN MEPA"/>
    <property type="match status" value="1"/>
</dbReference>
<evidence type="ECO:0000256" key="7">
    <source>
        <dbReference type="ARBA" id="ARBA00022989"/>
    </source>
</evidence>
<dbReference type="GO" id="GO:0015297">
    <property type="term" value="F:antiporter activity"/>
    <property type="evidence" value="ECO:0007669"/>
    <property type="project" value="InterPro"/>
</dbReference>
<proteinExistence type="inferred from homology"/>
<evidence type="ECO:0000256" key="4">
    <source>
        <dbReference type="ARBA" id="ARBA00022448"/>
    </source>
</evidence>
<name>A0A1I6K1K9_9FIRM</name>
<evidence type="ECO:0000256" key="3">
    <source>
        <dbReference type="ARBA" id="ARBA00022106"/>
    </source>
</evidence>
<feature type="transmembrane region" description="Helical" evidence="10">
    <location>
        <begin position="358"/>
        <end position="378"/>
    </location>
</feature>
<evidence type="ECO:0000256" key="5">
    <source>
        <dbReference type="ARBA" id="ARBA00022475"/>
    </source>
</evidence>
<dbReference type="GO" id="GO:0005886">
    <property type="term" value="C:plasma membrane"/>
    <property type="evidence" value="ECO:0007669"/>
    <property type="project" value="UniProtKB-SubCell"/>
</dbReference>
<dbReference type="InterPro" id="IPR048279">
    <property type="entry name" value="MdtK-like"/>
</dbReference>
<keyword evidence="4" id="KW-0813">Transport</keyword>
<dbReference type="PANTHER" id="PTHR43823">
    <property type="entry name" value="SPORULATION PROTEIN YKVU"/>
    <property type="match status" value="1"/>
</dbReference>
<feature type="transmembrane region" description="Helical" evidence="10">
    <location>
        <begin position="51"/>
        <end position="77"/>
    </location>
</feature>
<reference evidence="11 12" key="1">
    <citation type="submission" date="2016-10" db="EMBL/GenBank/DDBJ databases">
        <authorList>
            <person name="de Groot N.N."/>
        </authorList>
    </citation>
    <scope>NUCLEOTIDE SEQUENCE [LARGE SCALE GENOMIC DNA]</scope>
    <source>
        <strain evidence="11 12">F</strain>
    </source>
</reference>
<keyword evidence="6 10" id="KW-0812">Transmembrane</keyword>
<feature type="transmembrane region" description="Helical" evidence="10">
    <location>
        <begin position="399"/>
        <end position="417"/>
    </location>
</feature>
<dbReference type="EMBL" id="FOZC01000014">
    <property type="protein sequence ID" value="SFR85145.1"/>
    <property type="molecule type" value="Genomic_DNA"/>
</dbReference>
<feature type="transmembrane region" description="Helical" evidence="10">
    <location>
        <begin position="141"/>
        <end position="162"/>
    </location>
</feature>
<comment type="similarity">
    <text evidence="2">Belongs to the multi antimicrobial extrusion (MATE) (TC 2.A.66.1) family. MepA subfamily.</text>
</comment>
<comment type="subcellular location">
    <subcellularLocation>
        <location evidence="1">Cell membrane</location>
        <topology evidence="1">Multi-pass membrane protein</topology>
    </subcellularLocation>
</comment>
<feature type="transmembrane region" description="Helical" evidence="10">
    <location>
        <begin position="98"/>
        <end position="121"/>
    </location>
</feature>
<evidence type="ECO:0000313" key="12">
    <source>
        <dbReference type="Proteomes" id="UP000214760"/>
    </source>
</evidence>
<gene>
    <name evidence="11" type="ORF">SAMN02910262_02186</name>
</gene>
<keyword evidence="7 10" id="KW-1133">Transmembrane helix</keyword>
<dbReference type="CDD" id="cd13143">
    <property type="entry name" value="MATE_MepA_like"/>
    <property type="match status" value="1"/>
</dbReference>
<evidence type="ECO:0000256" key="1">
    <source>
        <dbReference type="ARBA" id="ARBA00004651"/>
    </source>
</evidence>
<keyword evidence="9" id="KW-0046">Antibiotic resistance</keyword>
<dbReference type="GO" id="GO:0042910">
    <property type="term" value="F:xenobiotic transmembrane transporter activity"/>
    <property type="evidence" value="ECO:0007669"/>
    <property type="project" value="InterPro"/>
</dbReference>
<dbReference type="GO" id="GO:0046677">
    <property type="term" value="P:response to antibiotic"/>
    <property type="evidence" value="ECO:0007669"/>
    <property type="project" value="UniProtKB-KW"/>
</dbReference>
<sequence length="461" mass="50096">MEQENRQNDFSKGSMAKNILSLAIPMTMAQLVNILYNVVDRVYIGLLPEDATLSLTGLGLCLPIISLVGAFANLFGMGGSPLSSIERGSGNNDKAEKIMGNSFGMLLGTGLLLTVVLLLIHRPMLFLLGASDQTFPFAQKYLMIYMLGNVFVMTGLGMNMFINAQGFGTIGMMTVLFGAITNIILDPVFIFGMKMGVQGAALATILSQFVSTVWILKFLTGEKTILKLRKKYVLAIDPGIAKEVVTLGFSGFVMLATNSIVQMCCNSTLEAYGGDLYVGVMTVVSSVREIAQQAVHGITHSAQPVLGFNYGAEEYGRVKRGILFTTAVTSVYAGAVWLIVWFFPDFFIRLFNREPELISAAIPAIRTYFFGYIFMALQMSGQSVAVGLGRSRQAIFFSLFRKVMIVVPLTLLLPGVFGMGTDGVFAAEPISNVLGGVACYGTMLVTIWPEMTRKAKEKDRT</sequence>
<evidence type="ECO:0000256" key="6">
    <source>
        <dbReference type="ARBA" id="ARBA00022692"/>
    </source>
</evidence>